<dbReference type="EMBL" id="CP063231">
    <property type="protein sequence ID" value="URL58455.1"/>
    <property type="molecule type" value="Genomic_DNA"/>
</dbReference>
<dbReference type="RefSeq" id="WP_250339162.1">
    <property type="nucleotide sequence ID" value="NZ_CP063231.1"/>
</dbReference>
<dbReference type="Proteomes" id="UP001056681">
    <property type="component" value="Chromosome"/>
</dbReference>
<protein>
    <recommendedName>
        <fullName evidence="3">Conjugal transfer protein TrbH</fullName>
    </recommendedName>
</protein>
<evidence type="ECO:0008006" key="3">
    <source>
        <dbReference type="Google" id="ProtNLM"/>
    </source>
</evidence>
<name>A0ABY4T552_9GAMM</name>
<proteinExistence type="predicted"/>
<keyword evidence="2" id="KW-1185">Reference proteome</keyword>
<evidence type="ECO:0000313" key="1">
    <source>
        <dbReference type="EMBL" id="URL58455.1"/>
    </source>
</evidence>
<sequence length="134" mass="14346">MKRAVVLALTVCLVGCTPLPPRRSTVADTDPLRRAVVADVVAGVSEVYEPTQTVLVPTHPMDGAFGVALLAALRAQGFRIGESVVRGTPFDCSVDRVEGSLYRVTAAIGSTVLSRLWVFDGERAYTGGAWTRRE</sequence>
<accession>A0ABY4T552</accession>
<organism evidence="1 2">
    <name type="scientific">Luteibacter flocculans</name>
    <dbReference type="NCBI Taxonomy" id="2780091"/>
    <lineage>
        <taxon>Bacteria</taxon>
        <taxon>Pseudomonadati</taxon>
        <taxon>Pseudomonadota</taxon>
        <taxon>Gammaproteobacteria</taxon>
        <taxon>Lysobacterales</taxon>
        <taxon>Rhodanobacteraceae</taxon>
        <taxon>Luteibacter</taxon>
    </lineage>
</organism>
<gene>
    <name evidence="1" type="ORF">IM816_18025</name>
</gene>
<evidence type="ECO:0000313" key="2">
    <source>
        <dbReference type="Proteomes" id="UP001056681"/>
    </source>
</evidence>
<reference evidence="1" key="1">
    <citation type="submission" date="2020-10" db="EMBL/GenBank/DDBJ databases">
        <title>Whole-genome sequence of Luteibacter sp. EIF3.</title>
        <authorList>
            <person name="Friedrich I."/>
            <person name="Hertel R."/>
            <person name="Daniel R."/>
        </authorList>
    </citation>
    <scope>NUCLEOTIDE SEQUENCE</scope>
    <source>
        <strain evidence="1">EIF3</strain>
    </source>
</reference>